<evidence type="ECO:0000256" key="4">
    <source>
        <dbReference type="ARBA" id="ARBA00022692"/>
    </source>
</evidence>
<dbReference type="Proteomes" id="UP000243438">
    <property type="component" value="Unassembled WGS sequence"/>
</dbReference>
<dbReference type="InterPro" id="IPR023997">
    <property type="entry name" value="TonB-dep_OMP_SusC/RagA_CS"/>
</dbReference>
<keyword evidence="10" id="KW-0732">Signal</keyword>
<dbReference type="InterPro" id="IPR023996">
    <property type="entry name" value="TonB-dep_OMP_SusC/RagA"/>
</dbReference>
<evidence type="ECO:0000259" key="11">
    <source>
        <dbReference type="Pfam" id="PF00593"/>
    </source>
</evidence>
<organism evidence="13 14">
    <name type="scientific">Xylanibacter oryzae DSM 17970</name>
    <dbReference type="NCBI Taxonomy" id="915438"/>
    <lineage>
        <taxon>Bacteria</taxon>
        <taxon>Pseudomonadati</taxon>
        <taxon>Bacteroidota</taxon>
        <taxon>Bacteroidia</taxon>
        <taxon>Bacteroidales</taxon>
        <taxon>Prevotellaceae</taxon>
        <taxon>Xylanibacter</taxon>
    </lineage>
</organism>
<accession>A0ABN0RU99</accession>
<sequence length="1095" mass="119094">MKCINLKKSMGLLLIFMMIPLWAMSQNVTVMGSVNEAGGDALPGVSIKQVGTSNGTITDLDGNYKITVPPNAKLVFSFIGYRPETISVGGKSKINVILKEDSKTLDELVVVGYGTMRKSDISGSVATVDRDAMLKKAPTNIGQALQGAAAGVLVTQNDGTPDGFAAVRIRGIGTINGSADPLYVVDGVQVGTDASFLNPADIEKIEVLKDASATAIYGSAGANGVIMVTTRQGTKGHTQIQVTADFGVQTLPNELKTLGIDEFASSVREAKANDGAGIYNNIWDQKYDGKRNYIDWQKEMTHAAVKQQYGITASGGNDKSQYNFSLGYLDNDGLVVNSNYNRLSARANVNVQPVKWLKFGGDMNFVHTEAHGSNAGFNNNGNLSSLRDLAYWTPTLDYLVNNAANGTYVGVNLVNPDGSYGCGYLGTSDGWEGMTKNSANPYASQMEKTNQINRGNRMFLSAFFDIEFMKGLNLHSIASYTVNTFEGGDFTGGSKRYNYINGNLTEMDLSAAGVDNRYSFSLNQNHGNNLGIETYLTYNWKTSFNDLTLMVGNSVSKYYGSYVSANANTFASPDNRVMSLSINPSSREGNGGFNADSRTISYYGRAIYNLFDRYIFTGTVRRDGSSNFGAGNRWGTFPSAALAWRISEEPFMKDVKIINNLKLRIGWGQTGNAGNMAGRAVPALSTSDVNYNVYSQGGTMGISGNRTVSSGFKQLLVDTNLKWETNEQTNIGVDFGILNGDLNITLDYFIRKSKNLLIDQQIRPSTGYTSIYTNYGEIDNHGLEFNLTYNKRLNKDWSINATLNGSSLKNKVKNMGYPLYSTNDGGTGNGNVGAVGAAASFYWGGHSICMNGEAVGSFYGYKVAGIWKNQAEIDAANAAAKAKNFNAYDAISASYAPGDFKYEDVNGDGHVDANDRVILGNGIPKLNYGISLGATYKNWDFSMYMYGVLGQQILSYSAMRLSTVFSADDQTFPNILKDSYDRVWRSGNEANATLPRLTVLDNNHNVRCSDAWVKNGDFLRLSNFQIGYTLPNMIINKIGITKARVYAAVQNLLTISGYNKYGDPECGQNSVLFSGLDSGRYPMPRIFMFGLNVTF</sequence>
<feature type="domain" description="TonB-dependent receptor plug" evidence="12">
    <location>
        <begin position="118"/>
        <end position="225"/>
    </location>
</feature>
<evidence type="ECO:0000313" key="13">
    <source>
        <dbReference type="EMBL" id="EXG77792.1"/>
    </source>
</evidence>
<evidence type="ECO:0000256" key="8">
    <source>
        <dbReference type="PROSITE-ProRule" id="PRU01360"/>
    </source>
</evidence>
<dbReference type="Gene3D" id="2.40.170.20">
    <property type="entry name" value="TonB-dependent receptor, beta-barrel domain"/>
    <property type="match status" value="1"/>
</dbReference>
<name>A0ABN0RU99_9BACT</name>
<evidence type="ECO:0000256" key="2">
    <source>
        <dbReference type="ARBA" id="ARBA00022448"/>
    </source>
</evidence>
<evidence type="ECO:0000256" key="10">
    <source>
        <dbReference type="SAM" id="SignalP"/>
    </source>
</evidence>
<keyword evidence="4 8" id="KW-0812">Transmembrane</keyword>
<evidence type="ECO:0000256" key="6">
    <source>
        <dbReference type="ARBA" id="ARBA00023136"/>
    </source>
</evidence>
<dbReference type="InterPro" id="IPR000531">
    <property type="entry name" value="Beta-barrel_TonB"/>
</dbReference>
<keyword evidence="14" id="KW-1185">Reference proteome</keyword>
<dbReference type="Pfam" id="PF00593">
    <property type="entry name" value="TonB_dep_Rec_b-barrel"/>
    <property type="match status" value="1"/>
</dbReference>
<keyword evidence="2 8" id="KW-0813">Transport</keyword>
<reference evidence="13" key="1">
    <citation type="submission" date="2013-07" db="EMBL/GenBank/DDBJ databases">
        <authorList>
            <consortium name="DOE Joint Genome Institute"/>
            <person name="Anderson I."/>
            <person name="Huntemann M."/>
            <person name="Han J."/>
            <person name="Chen A."/>
            <person name="Kyrpides N."/>
            <person name="Mavromatis K."/>
            <person name="Markowitz V."/>
            <person name="Palaniappan K."/>
            <person name="Ivanova N."/>
            <person name="Schaumberg A."/>
            <person name="Pati A."/>
            <person name="Liolios K."/>
            <person name="Nordberg H.P."/>
            <person name="Cantor M.N."/>
            <person name="Hua S.X."/>
            <person name="Woyke T."/>
        </authorList>
    </citation>
    <scope>NUCLEOTIDE SEQUENCE [LARGE SCALE GENOMIC DNA]</scope>
    <source>
        <strain evidence="13">DSM 17970</strain>
    </source>
</reference>
<keyword evidence="7 8" id="KW-0998">Cell outer membrane</keyword>
<proteinExistence type="inferred from homology"/>
<dbReference type="InterPro" id="IPR037066">
    <property type="entry name" value="Plug_dom_sf"/>
</dbReference>
<dbReference type="SUPFAM" id="SSF56935">
    <property type="entry name" value="Porins"/>
    <property type="match status" value="1"/>
</dbReference>
<comment type="caution">
    <text evidence="13">The sequence shown here is derived from an EMBL/GenBank/DDBJ whole genome shotgun (WGS) entry which is preliminary data.</text>
</comment>
<evidence type="ECO:0000256" key="9">
    <source>
        <dbReference type="RuleBase" id="RU003357"/>
    </source>
</evidence>
<dbReference type="Pfam" id="PF13715">
    <property type="entry name" value="CarbopepD_reg_2"/>
    <property type="match status" value="1"/>
</dbReference>
<protein>
    <submittedName>
        <fullName evidence="13">TonB-linked outer membrane protein, SusC/RagA family</fullName>
    </submittedName>
</protein>
<dbReference type="InterPro" id="IPR012910">
    <property type="entry name" value="Plug_dom"/>
</dbReference>
<dbReference type="Gene3D" id="2.170.130.10">
    <property type="entry name" value="TonB-dependent receptor, plug domain"/>
    <property type="match status" value="1"/>
</dbReference>
<feature type="chain" id="PRO_5045587051" evidence="10">
    <location>
        <begin position="24"/>
        <end position="1095"/>
    </location>
</feature>
<dbReference type="Gene3D" id="2.60.40.1120">
    <property type="entry name" value="Carboxypeptidase-like, regulatory domain"/>
    <property type="match status" value="1"/>
</dbReference>
<feature type="signal peptide" evidence="10">
    <location>
        <begin position="1"/>
        <end position="23"/>
    </location>
</feature>
<dbReference type="InterPro" id="IPR008969">
    <property type="entry name" value="CarboxyPept-like_regulatory"/>
</dbReference>
<gene>
    <name evidence="13" type="ORF">XylorDRAFT_0139</name>
</gene>
<keyword evidence="6 8" id="KW-0472">Membrane</keyword>
<dbReference type="SUPFAM" id="SSF49464">
    <property type="entry name" value="Carboxypeptidase regulatory domain-like"/>
    <property type="match status" value="1"/>
</dbReference>
<comment type="subcellular location">
    <subcellularLocation>
        <location evidence="1 8">Cell outer membrane</location>
        <topology evidence="1 8">Multi-pass membrane protein</topology>
    </subcellularLocation>
</comment>
<dbReference type="NCBIfam" id="TIGR04056">
    <property type="entry name" value="OMP_RagA_SusC"/>
    <property type="match status" value="1"/>
</dbReference>
<evidence type="ECO:0000256" key="7">
    <source>
        <dbReference type="ARBA" id="ARBA00023237"/>
    </source>
</evidence>
<dbReference type="NCBIfam" id="TIGR04057">
    <property type="entry name" value="SusC_RagA_signa"/>
    <property type="match status" value="1"/>
</dbReference>
<dbReference type="InterPro" id="IPR039426">
    <property type="entry name" value="TonB-dep_rcpt-like"/>
</dbReference>
<dbReference type="EMBL" id="JFBS01000001">
    <property type="protein sequence ID" value="EXG77792.1"/>
    <property type="molecule type" value="Genomic_DNA"/>
</dbReference>
<dbReference type="InterPro" id="IPR036942">
    <property type="entry name" value="Beta-barrel_TonB_sf"/>
</dbReference>
<evidence type="ECO:0000259" key="12">
    <source>
        <dbReference type="Pfam" id="PF07715"/>
    </source>
</evidence>
<keyword evidence="3 8" id="KW-1134">Transmembrane beta strand</keyword>
<evidence type="ECO:0000256" key="1">
    <source>
        <dbReference type="ARBA" id="ARBA00004571"/>
    </source>
</evidence>
<evidence type="ECO:0000313" key="14">
    <source>
        <dbReference type="Proteomes" id="UP000243438"/>
    </source>
</evidence>
<evidence type="ECO:0000256" key="3">
    <source>
        <dbReference type="ARBA" id="ARBA00022452"/>
    </source>
</evidence>
<comment type="similarity">
    <text evidence="8 9">Belongs to the TonB-dependent receptor family.</text>
</comment>
<evidence type="ECO:0000256" key="5">
    <source>
        <dbReference type="ARBA" id="ARBA00023077"/>
    </source>
</evidence>
<feature type="domain" description="TonB-dependent receptor-like beta-barrel" evidence="11">
    <location>
        <begin position="428"/>
        <end position="1052"/>
    </location>
</feature>
<keyword evidence="5 9" id="KW-0798">TonB box</keyword>
<dbReference type="Pfam" id="PF07715">
    <property type="entry name" value="Plug"/>
    <property type="match status" value="1"/>
</dbReference>
<dbReference type="PROSITE" id="PS52016">
    <property type="entry name" value="TONB_DEPENDENT_REC_3"/>
    <property type="match status" value="1"/>
</dbReference>